<dbReference type="AlphaFoldDB" id="A0A8H3PF35"/>
<accession>A0A8H3PF35</accession>
<dbReference type="OrthoDB" id="2310150at2759"/>
<evidence type="ECO:0000313" key="2">
    <source>
        <dbReference type="EMBL" id="CAF9939243.1"/>
    </source>
</evidence>
<feature type="compositionally biased region" description="Low complexity" evidence="1">
    <location>
        <begin position="431"/>
        <end position="446"/>
    </location>
</feature>
<keyword evidence="3" id="KW-1185">Reference proteome</keyword>
<sequence>MSARIMTPIREEEVQTTLSANASTTICKDEAAVNINVAANSTTPIDEEEVKTSSSASTIVPVREEEEEELDSGMIVVGYFFQVPSVKWHPKLEMMSKAGLSQGQYEQKVLAQGFDIPEEVDEFISIDCPDMPWGVSRTFTVLRSALMRSPVLAGFFASLDYLPGCKINLHFMNDPGVCFDAVQTYLENGPDSYTKLRLKIYITRLTKDADRFMVLIRLHKFAIKLKLIHLKNMAFEVIHDLEWEMSAECCPKIAELVFAHQSPYEDIIKVWLLKHIGHFHKKLSRSNTWTTLVPILDPELGQHWATMNVSGVRVLSMIAEEATDEAVSDVLAQLSTPAKNSAVSAVEGPSTSGSPTKSEASTQTDDSSFTEVPNKPEPSTSPKPEVEKTNEATPKGKKHRRSRAMMNNNQFIIGMHKEWVITCTPTKRSKMSPTSTKITSPTTTKPEIVKTVEENSQGQKSQLSPPAITVSQYEGDTPGGSKRKTAPQIKSVEQYNEDLRKQQEQDNDEWEDEEEEAAIMEAIRSFGATPRDDSKARQVLGLPERSASIDCVPHPYDENAKARRVLGINDNGGGFIAGRKETRMMRVKKSLTKFNDFLNP</sequence>
<name>A0A8H3PF35_9LECA</name>
<feature type="compositionally biased region" description="Polar residues" evidence="1">
    <location>
        <begin position="454"/>
        <end position="474"/>
    </location>
</feature>
<evidence type="ECO:0008006" key="4">
    <source>
        <dbReference type="Google" id="ProtNLM"/>
    </source>
</evidence>
<feature type="region of interest" description="Disordered" evidence="1">
    <location>
        <begin position="338"/>
        <end position="404"/>
    </location>
</feature>
<organism evidence="2 3">
    <name type="scientific">Alectoria fallacina</name>
    <dbReference type="NCBI Taxonomy" id="1903189"/>
    <lineage>
        <taxon>Eukaryota</taxon>
        <taxon>Fungi</taxon>
        <taxon>Dikarya</taxon>
        <taxon>Ascomycota</taxon>
        <taxon>Pezizomycotina</taxon>
        <taxon>Lecanoromycetes</taxon>
        <taxon>OSLEUM clade</taxon>
        <taxon>Lecanoromycetidae</taxon>
        <taxon>Lecanorales</taxon>
        <taxon>Lecanorineae</taxon>
        <taxon>Parmeliaceae</taxon>
        <taxon>Alectoria</taxon>
    </lineage>
</organism>
<feature type="region of interest" description="Disordered" evidence="1">
    <location>
        <begin position="426"/>
        <end position="490"/>
    </location>
</feature>
<evidence type="ECO:0000256" key="1">
    <source>
        <dbReference type="SAM" id="MobiDB-lite"/>
    </source>
</evidence>
<protein>
    <recommendedName>
        <fullName evidence="4">BTB domain-containing protein</fullName>
    </recommendedName>
</protein>
<feature type="compositionally biased region" description="Polar residues" evidence="1">
    <location>
        <begin position="338"/>
        <end position="374"/>
    </location>
</feature>
<reference evidence="2" key="1">
    <citation type="submission" date="2021-03" db="EMBL/GenBank/DDBJ databases">
        <authorList>
            <person name="Tagirdzhanova G."/>
        </authorList>
    </citation>
    <scope>NUCLEOTIDE SEQUENCE</scope>
</reference>
<proteinExistence type="predicted"/>
<dbReference type="EMBL" id="CAJPDR010000542">
    <property type="protein sequence ID" value="CAF9939243.1"/>
    <property type="molecule type" value="Genomic_DNA"/>
</dbReference>
<evidence type="ECO:0000313" key="3">
    <source>
        <dbReference type="Proteomes" id="UP000664203"/>
    </source>
</evidence>
<gene>
    <name evidence="2" type="ORF">ALECFALPRED_008049</name>
</gene>
<dbReference type="Proteomes" id="UP000664203">
    <property type="component" value="Unassembled WGS sequence"/>
</dbReference>
<comment type="caution">
    <text evidence="2">The sequence shown here is derived from an EMBL/GenBank/DDBJ whole genome shotgun (WGS) entry which is preliminary data.</text>
</comment>